<dbReference type="InterPro" id="IPR020476">
    <property type="entry name" value="Nudix_hydrolase"/>
</dbReference>
<dbReference type="PANTHER" id="PTHR43046:SF12">
    <property type="entry name" value="GDP-MANNOSE MANNOSYL HYDROLASE"/>
    <property type="match status" value="1"/>
</dbReference>
<evidence type="ECO:0000313" key="8">
    <source>
        <dbReference type="Proteomes" id="UP000190037"/>
    </source>
</evidence>
<dbReference type="InterPro" id="IPR015797">
    <property type="entry name" value="NUDIX_hydrolase-like_dom_sf"/>
</dbReference>
<accession>A0A1T3NQ59</accession>
<dbReference type="GO" id="GO:0016787">
    <property type="term" value="F:hydrolase activity"/>
    <property type="evidence" value="ECO:0007669"/>
    <property type="project" value="UniProtKB-KW"/>
</dbReference>
<dbReference type="PANTHER" id="PTHR43046">
    <property type="entry name" value="GDP-MANNOSE MANNOSYL HYDROLASE"/>
    <property type="match status" value="1"/>
</dbReference>
<dbReference type="CDD" id="cd18876">
    <property type="entry name" value="NUDIX_Hydrolase"/>
    <property type="match status" value="1"/>
</dbReference>
<reference evidence="7 8" key="1">
    <citation type="submission" date="2017-03" db="EMBL/GenBank/DDBJ databases">
        <title>Draft genome sequence of Streptomyces scabrisporus NF3, endophyte isolated from Amphipterygium adstringens.</title>
        <authorList>
            <person name="Vazquez M."/>
            <person name="Ceapa C.D."/>
            <person name="Rodriguez Luna D."/>
            <person name="Sanchez Esquivel S."/>
        </authorList>
    </citation>
    <scope>NUCLEOTIDE SEQUENCE [LARGE SCALE GENOMIC DNA]</scope>
    <source>
        <strain evidence="7 8">NF3</strain>
    </source>
</reference>
<dbReference type="Proteomes" id="UP000190037">
    <property type="component" value="Unassembled WGS sequence"/>
</dbReference>
<sequence length="160" mass="18048">MTHEFLPPEQWYEQLPSLYAAASALITDADDRVLVVKPNYRDYWNLPGGFVDRNESPHDACARELREELGLDVAVGELLVIDWVPELEPRPRPLTGWMFDGGTFAPDRIAAIRIQEDELDDHAFVTVERAAELLPSTVAPRVPAALRARAEGRTVYLPRD</sequence>
<name>A0A1T3NQ59_9ACTN</name>
<dbReference type="PROSITE" id="PS51462">
    <property type="entry name" value="NUDIX"/>
    <property type="match status" value="1"/>
</dbReference>
<dbReference type="OrthoDB" id="4247482at2"/>
<comment type="cofactor">
    <cofactor evidence="1">
        <name>Mg(2+)</name>
        <dbReference type="ChEBI" id="CHEBI:18420"/>
    </cofactor>
</comment>
<dbReference type="Pfam" id="PF00293">
    <property type="entry name" value="NUDIX"/>
    <property type="match status" value="1"/>
</dbReference>
<keyword evidence="3 5" id="KW-0378">Hydrolase</keyword>
<evidence type="ECO:0000313" key="7">
    <source>
        <dbReference type="EMBL" id="OPC78949.1"/>
    </source>
</evidence>
<dbReference type="PRINTS" id="PR00502">
    <property type="entry name" value="NUDIXFAMILY"/>
</dbReference>
<evidence type="ECO:0000256" key="5">
    <source>
        <dbReference type="RuleBase" id="RU003476"/>
    </source>
</evidence>
<evidence type="ECO:0000256" key="3">
    <source>
        <dbReference type="ARBA" id="ARBA00022801"/>
    </source>
</evidence>
<dbReference type="InterPro" id="IPR000086">
    <property type="entry name" value="NUDIX_hydrolase_dom"/>
</dbReference>
<protein>
    <submittedName>
        <fullName evidence="7">NUDIX domain-containing protein</fullName>
    </submittedName>
</protein>
<gene>
    <name evidence="7" type="ORF">B4N89_33075</name>
</gene>
<keyword evidence="4" id="KW-0460">Magnesium</keyword>
<dbReference type="RefSeq" id="WP_078980149.1">
    <property type="nucleotide sequence ID" value="NZ_MWQN01000002.1"/>
</dbReference>
<comment type="caution">
    <text evidence="7">The sequence shown here is derived from an EMBL/GenBank/DDBJ whole genome shotgun (WGS) entry which is preliminary data.</text>
</comment>
<comment type="similarity">
    <text evidence="2 5">Belongs to the Nudix hydrolase family.</text>
</comment>
<dbReference type="Gene3D" id="3.90.79.10">
    <property type="entry name" value="Nucleoside Triphosphate Pyrophosphohydrolase"/>
    <property type="match status" value="1"/>
</dbReference>
<proteinExistence type="inferred from homology"/>
<organism evidence="7 8">
    <name type="scientific">Embleya scabrispora</name>
    <dbReference type="NCBI Taxonomy" id="159449"/>
    <lineage>
        <taxon>Bacteria</taxon>
        <taxon>Bacillati</taxon>
        <taxon>Actinomycetota</taxon>
        <taxon>Actinomycetes</taxon>
        <taxon>Kitasatosporales</taxon>
        <taxon>Streptomycetaceae</taxon>
        <taxon>Embleya</taxon>
    </lineage>
</organism>
<dbReference type="AlphaFoldDB" id="A0A1T3NQ59"/>
<dbReference type="InterPro" id="IPR020084">
    <property type="entry name" value="NUDIX_hydrolase_CS"/>
</dbReference>
<dbReference type="STRING" id="159449.B4N89_33075"/>
<dbReference type="SUPFAM" id="SSF55811">
    <property type="entry name" value="Nudix"/>
    <property type="match status" value="1"/>
</dbReference>
<feature type="domain" description="Nudix hydrolase" evidence="6">
    <location>
        <begin position="17"/>
        <end position="147"/>
    </location>
</feature>
<dbReference type="EMBL" id="MWQN01000002">
    <property type="protein sequence ID" value="OPC78949.1"/>
    <property type="molecule type" value="Genomic_DNA"/>
</dbReference>
<dbReference type="PROSITE" id="PS00893">
    <property type="entry name" value="NUDIX_BOX"/>
    <property type="match status" value="1"/>
</dbReference>
<evidence type="ECO:0000256" key="1">
    <source>
        <dbReference type="ARBA" id="ARBA00001946"/>
    </source>
</evidence>
<evidence type="ECO:0000256" key="4">
    <source>
        <dbReference type="ARBA" id="ARBA00022842"/>
    </source>
</evidence>
<evidence type="ECO:0000259" key="6">
    <source>
        <dbReference type="PROSITE" id="PS51462"/>
    </source>
</evidence>
<evidence type="ECO:0000256" key="2">
    <source>
        <dbReference type="ARBA" id="ARBA00005582"/>
    </source>
</evidence>
<keyword evidence="8" id="KW-1185">Reference proteome</keyword>